<gene>
    <name evidence="6" type="ORF">ACFYXQ_45545</name>
</gene>
<dbReference type="InterPro" id="IPR001647">
    <property type="entry name" value="HTH_TetR"/>
</dbReference>
<evidence type="ECO:0000256" key="3">
    <source>
        <dbReference type="ARBA" id="ARBA00023163"/>
    </source>
</evidence>
<name>A0ABW6SFH0_9NOCA</name>
<dbReference type="Proteomes" id="UP001601992">
    <property type="component" value="Unassembled WGS sequence"/>
</dbReference>
<dbReference type="PROSITE" id="PS50977">
    <property type="entry name" value="HTH_TETR_2"/>
    <property type="match status" value="1"/>
</dbReference>
<dbReference type="InterPro" id="IPR009057">
    <property type="entry name" value="Homeodomain-like_sf"/>
</dbReference>
<organism evidence="6 7">
    <name type="scientific">Nocardia jiangxiensis</name>
    <dbReference type="NCBI Taxonomy" id="282685"/>
    <lineage>
        <taxon>Bacteria</taxon>
        <taxon>Bacillati</taxon>
        <taxon>Actinomycetota</taxon>
        <taxon>Actinomycetes</taxon>
        <taxon>Mycobacteriales</taxon>
        <taxon>Nocardiaceae</taxon>
        <taxon>Nocardia</taxon>
    </lineage>
</organism>
<dbReference type="Pfam" id="PF00440">
    <property type="entry name" value="TetR_N"/>
    <property type="match status" value="1"/>
</dbReference>
<dbReference type="PANTHER" id="PTHR30055:SF238">
    <property type="entry name" value="MYCOFACTOCIN BIOSYNTHESIS TRANSCRIPTIONAL REGULATOR MFTR-RELATED"/>
    <property type="match status" value="1"/>
</dbReference>
<evidence type="ECO:0000256" key="2">
    <source>
        <dbReference type="ARBA" id="ARBA00023125"/>
    </source>
</evidence>
<keyword evidence="2 4" id="KW-0238">DNA-binding</keyword>
<dbReference type="Gene3D" id="1.10.357.10">
    <property type="entry name" value="Tetracycline Repressor, domain 2"/>
    <property type="match status" value="1"/>
</dbReference>
<evidence type="ECO:0000313" key="7">
    <source>
        <dbReference type="Proteomes" id="UP001601992"/>
    </source>
</evidence>
<dbReference type="RefSeq" id="WP_051194131.1">
    <property type="nucleotide sequence ID" value="NZ_JBIAQY010000036.1"/>
</dbReference>
<keyword evidence="3" id="KW-0804">Transcription</keyword>
<proteinExistence type="predicted"/>
<evidence type="ECO:0000256" key="4">
    <source>
        <dbReference type="PROSITE-ProRule" id="PRU00335"/>
    </source>
</evidence>
<accession>A0ABW6SFH0</accession>
<reference evidence="6 7" key="1">
    <citation type="submission" date="2024-10" db="EMBL/GenBank/DDBJ databases">
        <title>The Natural Products Discovery Center: Release of the First 8490 Sequenced Strains for Exploring Actinobacteria Biosynthetic Diversity.</title>
        <authorList>
            <person name="Kalkreuter E."/>
            <person name="Kautsar S.A."/>
            <person name="Yang D."/>
            <person name="Bader C.D."/>
            <person name="Teijaro C.N."/>
            <person name="Fluegel L."/>
            <person name="Davis C.M."/>
            <person name="Simpson J.R."/>
            <person name="Lauterbach L."/>
            <person name="Steele A.D."/>
            <person name="Gui C."/>
            <person name="Meng S."/>
            <person name="Li G."/>
            <person name="Viehrig K."/>
            <person name="Ye F."/>
            <person name="Su P."/>
            <person name="Kiefer A.F."/>
            <person name="Nichols A."/>
            <person name="Cepeda A.J."/>
            <person name="Yan W."/>
            <person name="Fan B."/>
            <person name="Jiang Y."/>
            <person name="Adhikari A."/>
            <person name="Zheng C.-J."/>
            <person name="Schuster L."/>
            <person name="Cowan T.M."/>
            <person name="Smanski M.J."/>
            <person name="Chevrette M.G."/>
            <person name="De Carvalho L.P.S."/>
            <person name="Shen B."/>
        </authorList>
    </citation>
    <scope>NUCLEOTIDE SEQUENCE [LARGE SCALE GENOMIC DNA]</scope>
    <source>
        <strain evidence="6 7">NPDC002593</strain>
    </source>
</reference>
<dbReference type="SUPFAM" id="SSF46689">
    <property type="entry name" value="Homeodomain-like"/>
    <property type="match status" value="1"/>
</dbReference>
<comment type="caution">
    <text evidence="6">The sequence shown here is derived from an EMBL/GenBank/DDBJ whole genome shotgun (WGS) entry which is preliminary data.</text>
</comment>
<dbReference type="InterPro" id="IPR050109">
    <property type="entry name" value="HTH-type_TetR-like_transc_reg"/>
</dbReference>
<evidence type="ECO:0000256" key="1">
    <source>
        <dbReference type="ARBA" id="ARBA00023015"/>
    </source>
</evidence>
<feature type="DNA-binding region" description="H-T-H motif" evidence="4">
    <location>
        <begin position="21"/>
        <end position="40"/>
    </location>
</feature>
<keyword evidence="1" id="KW-0805">Transcription regulation</keyword>
<evidence type="ECO:0000259" key="5">
    <source>
        <dbReference type="PROSITE" id="PS50977"/>
    </source>
</evidence>
<dbReference type="EMBL" id="JBIAQY010000036">
    <property type="protein sequence ID" value="MFF3575025.1"/>
    <property type="molecule type" value="Genomic_DNA"/>
</dbReference>
<sequence>MADASRATVELFIESGSSAFSVPELAANAGVSERTFHRYFPRKEDAIRPFLRGGLERVIDIFAAAESGLPLRQAVEAAWAESWPVKYPREAAGLHVVLAGSEALHAVLLQETLHSEQRWASALAPALGVGARSATARMAGAAVVAAFRLSWEAWSEQPDLDPMVVIRQHNELCGHLLEGRTAPPD</sequence>
<feature type="domain" description="HTH tetR-type" evidence="5">
    <location>
        <begin position="1"/>
        <end position="58"/>
    </location>
</feature>
<keyword evidence="7" id="KW-1185">Reference proteome</keyword>
<evidence type="ECO:0000313" key="6">
    <source>
        <dbReference type="EMBL" id="MFF3575025.1"/>
    </source>
</evidence>
<protein>
    <submittedName>
        <fullName evidence="6">TetR family transcriptional regulator</fullName>
    </submittedName>
</protein>
<dbReference type="PANTHER" id="PTHR30055">
    <property type="entry name" value="HTH-TYPE TRANSCRIPTIONAL REGULATOR RUTR"/>
    <property type="match status" value="1"/>
</dbReference>